<reference evidence="2" key="1">
    <citation type="submission" date="2023-07" db="EMBL/GenBank/DDBJ databases">
        <authorList>
            <consortium name="CYATHOMIX"/>
        </authorList>
    </citation>
    <scope>NUCLEOTIDE SEQUENCE</scope>
    <source>
        <strain evidence="2">N/A</strain>
    </source>
</reference>
<proteinExistence type="predicted"/>
<gene>
    <name evidence="2" type="ORF">CYNAS_LOCUS13410</name>
</gene>
<name>A0AA36H032_CYLNA</name>
<dbReference type="EMBL" id="CATQJL010000305">
    <property type="protein sequence ID" value="CAJ0601427.1"/>
    <property type="molecule type" value="Genomic_DNA"/>
</dbReference>
<comment type="caution">
    <text evidence="2">The sequence shown here is derived from an EMBL/GenBank/DDBJ whole genome shotgun (WGS) entry which is preliminary data.</text>
</comment>
<evidence type="ECO:0000256" key="1">
    <source>
        <dbReference type="SAM" id="MobiDB-lite"/>
    </source>
</evidence>
<keyword evidence="3" id="KW-1185">Reference proteome</keyword>
<feature type="compositionally biased region" description="Polar residues" evidence="1">
    <location>
        <begin position="28"/>
        <end position="39"/>
    </location>
</feature>
<sequence>MFELASPTLYIHKRFFRNSGNRHRPPKSYSNQQNNLTDHTSNEDEVDQADQVHRTVYALNVGIVCNHTIKRNSVGCGLR</sequence>
<dbReference type="AlphaFoldDB" id="A0AA36H032"/>
<evidence type="ECO:0000313" key="2">
    <source>
        <dbReference type="EMBL" id="CAJ0601427.1"/>
    </source>
</evidence>
<dbReference type="Proteomes" id="UP001176961">
    <property type="component" value="Unassembled WGS sequence"/>
</dbReference>
<organism evidence="2 3">
    <name type="scientific">Cylicocyclus nassatus</name>
    <name type="common">Nematode worm</name>
    <dbReference type="NCBI Taxonomy" id="53992"/>
    <lineage>
        <taxon>Eukaryota</taxon>
        <taxon>Metazoa</taxon>
        <taxon>Ecdysozoa</taxon>
        <taxon>Nematoda</taxon>
        <taxon>Chromadorea</taxon>
        <taxon>Rhabditida</taxon>
        <taxon>Rhabditina</taxon>
        <taxon>Rhabditomorpha</taxon>
        <taxon>Strongyloidea</taxon>
        <taxon>Strongylidae</taxon>
        <taxon>Cylicocyclus</taxon>
    </lineage>
</organism>
<feature type="compositionally biased region" description="Basic residues" evidence="1">
    <location>
        <begin position="16"/>
        <end position="26"/>
    </location>
</feature>
<evidence type="ECO:0000313" key="3">
    <source>
        <dbReference type="Proteomes" id="UP001176961"/>
    </source>
</evidence>
<feature type="region of interest" description="Disordered" evidence="1">
    <location>
        <begin position="16"/>
        <end position="49"/>
    </location>
</feature>
<accession>A0AA36H032</accession>
<protein>
    <submittedName>
        <fullName evidence="2">Uncharacterized protein</fullName>
    </submittedName>
</protein>